<evidence type="ECO:0000256" key="1">
    <source>
        <dbReference type="ARBA" id="ARBA00004167"/>
    </source>
</evidence>
<dbReference type="GO" id="GO:0005794">
    <property type="term" value="C:Golgi apparatus"/>
    <property type="evidence" value="ECO:0007669"/>
    <property type="project" value="TreeGrafter"/>
</dbReference>
<dbReference type="InterPro" id="IPR025846">
    <property type="entry name" value="TBL_N"/>
</dbReference>
<evidence type="ECO:0000256" key="4">
    <source>
        <dbReference type="ARBA" id="ARBA00022968"/>
    </source>
</evidence>
<evidence type="ECO:0000256" key="6">
    <source>
        <dbReference type="ARBA" id="ARBA00023136"/>
    </source>
</evidence>
<dbReference type="Pfam" id="PF14416">
    <property type="entry name" value="PMR5N"/>
    <property type="match status" value="1"/>
</dbReference>
<keyword evidence="6 7" id="KW-0472">Membrane</keyword>
<keyword evidence="11" id="KW-1185">Reference proteome</keyword>
<evidence type="ECO:0000256" key="7">
    <source>
        <dbReference type="SAM" id="Phobius"/>
    </source>
</evidence>
<keyword evidence="5 7" id="KW-1133">Transmembrane helix</keyword>
<dbReference type="AlphaFoldDB" id="A0AAV1A3B0"/>
<evidence type="ECO:0000259" key="9">
    <source>
        <dbReference type="Pfam" id="PF14416"/>
    </source>
</evidence>
<feature type="transmembrane region" description="Helical" evidence="7">
    <location>
        <begin position="6"/>
        <end position="27"/>
    </location>
</feature>
<dbReference type="Pfam" id="PF13839">
    <property type="entry name" value="PC-Esterase"/>
    <property type="match status" value="1"/>
</dbReference>
<name>A0AAV1A3B0_VICFA</name>
<dbReference type="EMBL" id="OX451738">
    <property type="protein sequence ID" value="CAI8605120.1"/>
    <property type="molecule type" value="Genomic_DNA"/>
</dbReference>
<protein>
    <recommendedName>
        <fullName evidence="12">Trichome birefringence-like N-terminal domain-containing protein</fullName>
    </recommendedName>
</protein>
<dbReference type="PANTHER" id="PTHR32285:SF200">
    <property type="entry name" value="PMR5_CAS1P GDSL_SGNH-LIKE ACYL-ESTERASE FAMILY PROTEIN"/>
    <property type="match status" value="1"/>
</dbReference>
<dbReference type="InterPro" id="IPR026057">
    <property type="entry name" value="TBL_C"/>
</dbReference>
<keyword evidence="4" id="KW-0735">Signal-anchor</keyword>
<feature type="domain" description="Trichome birefringence-like N-terminal" evidence="9">
    <location>
        <begin position="41"/>
        <end position="95"/>
    </location>
</feature>
<dbReference type="InterPro" id="IPR029962">
    <property type="entry name" value="TBL"/>
</dbReference>
<dbReference type="PANTHER" id="PTHR32285">
    <property type="entry name" value="PROTEIN TRICHOME BIREFRINGENCE-LIKE 9-RELATED"/>
    <property type="match status" value="1"/>
</dbReference>
<sequence>MTFDFLLHLVPHIFVVVLCVVVTPSLYHAHVNAFQKNQLNHCDFSNGKWVVDDPYYPLYDASSDCPFIVQGFDCLRNGRIDQDYLRYRWKPFDCDLKRFDGVKFLNTYRGKKITFVGDSISENMWQSLACMLHIAVPQSNYTLTRITKHLSMFSFSEYEVSITWVKDGYLVDKFRDIKKGRILKLDSISSRNLWHGDVLIFNTYHWWFHTGKIQTFFQLGNEIMEDMDNMEAFKIGLTTWSNWVDSNIDPSKTIVIFQGIAAVHGGENDCMGRSEPLEGTKQSYPGVEIVKNVLSSMKSDVYWLDITLQTQLRIDGHPSIYTGLGTSYEDCSHWCLAGAPDTWNEILYAVLLGI</sequence>
<dbReference type="GO" id="GO:0016413">
    <property type="term" value="F:O-acetyltransferase activity"/>
    <property type="evidence" value="ECO:0007669"/>
    <property type="project" value="InterPro"/>
</dbReference>
<comment type="subcellular location">
    <subcellularLocation>
        <location evidence="1">Membrane</location>
        <topology evidence="1">Single-pass membrane protein</topology>
    </subcellularLocation>
</comment>
<feature type="domain" description="Trichome birefringence-like C-terminal" evidence="8">
    <location>
        <begin position="96"/>
        <end position="349"/>
    </location>
</feature>
<accession>A0AAV1A3B0</accession>
<evidence type="ECO:0008006" key="12">
    <source>
        <dbReference type="Google" id="ProtNLM"/>
    </source>
</evidence>
<evidence type="ECO:0000256" key="2">
    <source>
        <dbReference type="ARBA" id="ARBA00007727"/>
    </source>
</evidence>
<comment type="similarity">
    <text evidence="2">Belongs to the PC-esterase family. TBL subfamily.</text>
</comment>
<gene>
    <name evidence="10" type="ORF">VFH_III167520</name>
</gene>
<dbReference type="GO" id="GO:0016020">
    <property type="term" value="C:membrane"/>
    <property type="evidence" value="ECO:0007669"/>
    <property type="project" value="UniProtKB-SubCell"/>
</dbReference>
<evidence type="ECO:0000259" key="8">
    <source>
        <dbReference type="Pfam" id="PF13839"/>
    </source>
</evidence>
<dbReference type="Proteomes" id="UP001157006">
    <property type="component" value="Chromosome 3"/>
</dbReference>
<reference evidence="10 11" key="1">
    <citation type="submission" date="2023-01" db="EMBL/GenBank/DDBJ databases">
        <authorList>
            <person name="Kreplak J."/>
        </authorList>
    </citation>
    <scope>NUCLEOTIDE SEQUENCE [LARGE SCALE GENOMIC DNA]</scope>
</reference>
<keyword evidence="3 7" id="KW-0812">Transmembrane</keyword>
<proteinExistence type="inferred from homology"/>
<organism evidence="10 11">
    <name type="scientific">Vicia faba</name>
    <name type="common">Broad bean</name>
    <name type="synonym">Faba vulgaris</name>
    <dbReference type="NCBI Taxonomy" id="3906"/>
    <lineage>
        <taxon>Eukaryota</taxon>
        <taxon>Viridiplantae</taxon>
        <taxon>Streptophyta</taxon>
        <taxon>Embryophyta</taxon>
        <taxon>Tracheophyta</taxon>
        <taxon>Spermatophyta</taxon>
        <taxon>Magnoliopsida</taxon>
        <taxon>eudicotyledons</taxon>
        <taxon>Gunneridae</taxon>
        <taxon>Pentapetalae</taxon>
        <taxon>rosids</taxon>
        <taxon>fabids</taxon>
        <taxon>Fabales</taxon>
        <taxon>Fabaceae</taxon>
        <taxon>Papilionoideae</taxon>
        <taxon>50 kb inversion clade</taxon>
        <taxon>NPAAA clade</taxon>
        <taxon>Hologalegina</taxon>
        <taxon>IRL clade</taxon>
        <taxon>Fabeae</taxon>
        <taxon>Vicia</taxon>
    </lineage>
</organism>
<evidence type="ECO:0000313" key="10">
    <source>
        <dbReference type="EMBL" id="CAI8605120.1"/>
    </source>
</evidence>
<evidence type="ECO:0000256" key="5">
    <source>
        <dbReference type="ARBA" id="ARBA00022989"/>
    </source>
</evidence>
<evidence type="ECO:0000256" key="3">
    <source>
        <dbReference type="ARBA" id="ARBA00022692"/>
    </source>
</evidence>
<evidence type="ECO:0000313" key="11">
    <source>
        <dbReference type="Proteomes" id="UP001157006"/>
    </source>
</evidence>